<sequence>MPKRRSFSDAGSCMDAEANHSNQPNFSVARDVDVSQSNGPSINLSGDVVISWASSGEQYGLS</sequence>
<protein>
    <submittedName>
        <fullName evidence="2">Uncharacterized protein</fullName>
    </submittedName>
</protein>
<evidence type="ECO:0000313" key="3">
    <source>
        <dbReference type="Proteomes" id="UP000257016"/>
    </source>
</evidence>
<proteinExistence type="predicted"/>
<feature type="compositionally biased region" description="Polar residues" evidence="1">
    <location>
        <begin position="34"/>
        <end position="44"/>
    </location>
</feature>
<comment type="caution">
    <text evidence="2">The sequence shown here is derived from an EMBL/GenBank/DDBJ whole genome shotgun (WGS) entry which is preliminary data.</text>
</comment>
<dbReference type="EMBL" id="OFSN01000019">
    <property type="protein sequence ID" value="SOY71852.1"/>
    <property type="molecule type" value="Genomic_DNA"/>
</dbReference>
<reference evidence="2 3" key="1">
    <citation type="submission" date="2018-01" db="EMBL/GenBank/DDBJ databases">
        <authorList>
            <person name="Clerissi C."/>
        </authorList>
    </citation>
    <scope>NUCLEOTIDE SEQUENCE [LARGE SCALE GENOMIC DNA]</scope>
    <source>
        <strain evidence="2">Cupriavidus taiwanensis LMG 19430</strain>
    </source>
</reference>
<name>A0A976AAK1_9BURK</name>
<evidence type="ECO:0000256" key="1">
    <source>
        <dbReference type="SAM" id="MobiDB-lite"/>
    </source>
</evidence>
<dbReference type="AlphaFoldDB" id="A0A976AAK1"/>
<dbReference type="Proteomes" id="UP000257016">
    <property type="component" value="Unassembled WGS sequence"/>
</dbReference>
<feature type="region of interest" description="Disordered" evidence="1">
    <location>
        <begin position="1"/>
        <end position="45"/>
    </location>
</feature>
<evidence type="ECO:0000313" key="2">
    <source>
        <dbReference type="EMBL" id="SOY71852.1"/>
    </source>
</evidence>
<gene>
    <name evidence="2" type="ORF">CBM2586_B130572</name>
</gene>
<accession>A0A976AAK1</accession>
<organism evidence="2 3">
    <name type="scientific">Cupriavidus taiwanensis</name>
    <dbReference type="NCBI Taxonomy" id="164546"/>
    <lineage>
        <taxon>Bacteria</taxon>
        <taxon>Pseudomonadati</taxon>
        <taxon>Pseudomonadota</taxon>
        <taxon>Betaproteobacteria</taxon>
        <taxon>Burkholderiales</taxon>
        <taxon>Burkholderiaceae</taxon>
        <taxon>Cupriavidus</taxon>
    </lineage>
</organism>